<dbReference type="Gene3D" id="2.30.40.10">
    <property type="entry name" value="Urease, subunit C, domain 1"/>
    <property type="match status" value="1"/>
</dbReference>
<dbReference type="PANTHER" id="PTHR43135">
    <property type="entry name" value="ALPHA-D-RIBOSE 1-METHYLPHOSPHONATE 5-TRIPHOSPHATE DIPHOSPHATASE"/>
    <property type="match status" value="1"/>
</dbReference>
<dbReference type="GO" id="GO:0016810">
    <property type="term" value="F:hydrolase activity, acting on carbon-nitrogen (but not peptide) bonds"/>
    <property type="evidence" value="ECO:0007669"/>
    <property type="project" value="InterPro"/>
</dbReference>
<dbReference type="Gene3D" id="1.20.58.520">
    <property type="entry name" value="Amidohydrolase"/>
    <property type="match status" value="1"/>
</dbReference>
<evidence type="ECO:0000313" key="3">
    <source>
        <dbReference type="EMBL" id="TKA55085.1"/>
    </source>
</evidence>
<dbReference type="AlphaFoldDB" id="A0A4U0W1T5"/>
<keyword evidence="4" id="KW-1185">Reference proteome</keyword>
<dbReference type="InterPro" id="IPR032466">
    <property type="entry name" value="Metal_Hydrolase"/>
</dbReference>
<feature type="chain" id="PRO_5020367208" description="Amidohydrolase-related domain-containing protein" evidence="1">
    <location>
        <begin position="24"/>
        <end position="417"/>
    </location>
</feature>
<reference evidence="3 4" key="1">
    <citation type="submission" date="2017-03" db="EMBL/GenBank/DDBJ databases">
        <title>Genomes of endolithic fungi from Antarctica.</title>
        <authorList>
            <person name="Coleine C."/>
            <person name="Masonjones S."/>
            <person name="Stajich J.E."/>
        </authorList>
    </citation>
    <scope>NUCLEOTIDE SEQUENCE [LARGE SCALE GENOMIC DNA]</scope>
    <source>
        <strain evidence="3 4">CCFEE 5187</strain>
    </source>
</reference>
<name>A0A4U0W1T5_9PEZI</name>
<dbReference type="InterPro" id="IPR006680">
    <property type="entry name" value="Amidohydro-rel"/>
</dbReference>
<feature type="domain" description="Amidohydrolase-related" evidence="2">
    <location>
        <begin position="92"/>
        <end position="394"/>
    </location>
</feature>
<dbReference type="EMBL" id="NAJN01002268">
    <property type="protein sequence ID" value="TKA55085.1"/>
    <property type="molecule type" value="Genomic_DNA"/>
</dbReference>
<evidence type="ECO:0000256" key="1">
    <source>
        <dbReference type="SAM" id="SignalP"/>
    </source>
</evidence>
<dbReference type="SUPFAM" id="SSF51338">
    <property type="entry name" value="Composite domain of metallo-dependent hydrolases"/>
    <property type="match status" value="1"/>
</dbReference>
<comment type="caution">
    <text evidence="3">The sequence shown here is derived from an EMBL/GenBank/DDBJ whole genome shotgun (WGS) entry which is preliminary data.</text>
</comment>
<dbReference type="Pfam" id="PF01979">
    <property type="entry name" value="Amidohydro_1"/>
    <property type="match status" value="1"/>
</dbReference>
<dbReference type="Gene3D" id="3.40.50.10910">
    <property type="entry name" value="Amidohydrolase"/>
    <property type="match status" value="1"/>
</dbReference>
<sequence>MHFINFGGLMAVLVATQFLFVHSCGPVPMVKRQGPAPTKYTTPQTKVAIRNVRVFDGRRLNRPATVVIENGLIGHSKHERDADQVIDAYGGVLLPGLIDSHVHTGSVANAETMRNYGISSAMDMGCTLAPSDCDALNVGVGYPQIKFSYDGAVSPFGASAKLGLFKPNSFVTNASTAAAYIARQVTNNASYIKIITESPGLDQATFNAFVADAHGNNKKVMSHAPRHDPVSESLTAQVDFIHHSPTDKPVNESQVQQYLKQKVIAVPTLIQMLTIAGTGFGNSTYPPARDSVTSLYRAGVPILAGSDATGLHIPPNLLVPMGISLHQELELLVEAGLTTVDALRAVTSLPALHFGLPDRGVIAPGYRADLVLIRGNPILNISTTQEIERIWIGGVEFNPFNRTISTVPCDGGDNEED</sequence>
<dbReference type="STRING" id="331657.A0A4U0W1T5"/>
<accession>A0A4U0W1T5</accession>
<evidence type="ECO:0000313" key="4">
    <source>
        <dbReference type="Proteomes" id="UP000308768"/>
    </source>
</evidence>
<dbReference type="SUPFAM" id="SSF51556">
    <property type="entry name" value="Metallo-dependent hydrolases"/>
    <property type="match status" value="1"/>
</dbReference>
<organism evidence="3 4">
    <name type="scientific">Cryomyces minteri</name>
    <dbReference type="NCBI Taxonomy" id="331657"/>
    <lineage>
        <taxon>Eukaryota</taxon>
        <taxon>Fungi</taxon>
        <taxon>Dikarya</taxon>
        <taxon>Ascomycota</taxon>
        <taxon>Pezizomycotina</taxon>
        <taxon>Dothideomycetes</taxon>
        <taxon>Dothideomycetes incertae sedis</taxon>
        <taxon>Cryomyces</taxon>
    </lineage>
</organism>
<dbReference type="Gene3D" id="3.30.110.90">
    <property type="entry name" value="Amidohydrolase"/>
    <property type="match status" value="1"/>
</dbReference>
<dbReference type="PANTHER" id="PTHR43135:SF3">
    <property type="entry name" value="ALPHA-D-RIBOSE 1-METHYLPHOSPHONATE 5-TRIPHOSPHATE DIPHOSPHATASE"/>
    <property type="match status" value="1"/>
</dbReference>
<dbReference type="InterPro" id="IPR011059">
    <property type="entry name" value="Metal-dep_hydrolase_composite"/>
</dbReference>
<keyword evidence="1" id="KW-0732">Signal</keyword>
<protein>
    <recommendedName>
        <fullName evidence="2">Amidohydrolase-related domain-containing protein</fullName>
    </recommendedName>
</protein>
<evidence type="ECO:0000259" key="2">
    <source>
        <dbReference type="Pfam" id="PF01979"/>
    </source>
</evidence>
<dbReference type="Proteomes" id="UP000308768">
    <property type="component" value="Unassembled WGS sequence"/>
</dbReference>
<gene>
    <name evidence="3" type="ORF">B0A49_13944</name>
</gene>
<dbReference type="OrthoDB" id="194468at2759"/>
<feature type="signal peptide" evidence="1">
    <location>
        <begin position="1"/>
        <end position="23"/>
    </location>
</feature>
<proteinExistence type="predicted"/>
<dbReference type="InterPro" id="IPR051781">
    <property type="entry name" value="Metallo-dep_Hydrolase"/>
</dbReference>